<proteinExistence type="predicted"/>
<dbReference type="RefSeq" id="WP_013738536.1">
    <property type="nucleotide sequence ID" value="NC_015435.1"/>
</dbReference>
<dbReference type="Proteomes" id="UP000007812">
    <property type="component" value="Chromosome"/>
</dbReference>
<protein>
    <submittedName>
        <fullName evidence="1">Uncharacterized protein</fullName>
    </submittedName>
</protein>
<dbReference type="PATRIC" id="fig|1006006.8.peg.1939"/>
<dbReference type="KEGG" id="mcn:Mcup_1936"/>
<reference evidence="1 2" key="1">
    <citation type="journal article" date="2011" name="J. Bacteriol.">
        <title>Complete genome sequence of Metallosphaera cuprina, a metal sulfide-oxidizing archaeon from a hot spring.</title>
        <authorList>
            <person name="Liu L.J."/>
            <person name="You X.Y."/>
            <person name="Zheng H."/>
            <person name="Wang S."/>
            <person name="Jiang C.Y."/>
            <person name="Liu S.J."/>
        </authorList>
    </citation>
    <scope>NUCLEOTIDE SEQUENCE [LARGE SCALE GENOMIC DNA]</scope>
    <source>
        <strain evidence="1 2">Ar-4</strain>
    </source>
</reference>
<dbReference type="GeneID" id="10494262"/>
<dbReference type="OrthoDB" id="381842at2157"/>
<dbReference type="AlphaFoldDB" id="F4G1N1"/>
<sequence>MNVLLLSGNRVDRVIIDAFKEGLESSGANTLMMTEIVHIGLSTYNWETNAFIAEIMLKELEERIKQFPGDLIIILFYPEIEFQGKNIECIKKGRLLLVSLENMRKRTSLKDYLEHVKSSAASVLSTPNFCTELN</sequence>
<name>F4G1N1_METCR</name>
<organism evidence="1 2">
    <name type="scientific">Metallosphaera cuprina (strain Ar-4)</name>
    <dbReference type="NCBI Taxonomy" id="1006006"/>
    <lineage>
        <taxon>Archaea</taxon>
        <taxon>Thermoproteota</taxon>
        <taxon>Thermoprotei</taxon>
        <taxon>Sulfolobales</taxon>
        <taxon>Sulfolobaceae</taxon>
        <taxon>Metallosphaera</taxon>
    </lineage>
</organism>
<dbReference type="EMBL" id="CP002656">
    <property type="protein sequence ID" value="AEB96038.1"/>
    <property type="molecule type" value="Genomic_DNA"/>
</dbReference>
<dbReference type="eggNOG" id="arCOG12515">
    <property type="taxonomic scope" value="Archaea"/>
</dbReference>
<accession>F4G1N1</accession>
<evidence type="ECO:0000313" key="2">
    <source>
        <dbReference type="Proteomes" id="UP000007812"/>
    </source>
</evidence>
<dbReference type="HOGENOM" id="CLU_1901963_0_0_2"/>
<evidence type="ECO:0000313" key="1">
    <source>
        <dbReference type="EMBL" id="AEB96038.1"/>
    </source>
</evidence>
<keyword evidence="2" id="KW-1185">Reference proteome</keyword>
<gene>
    <name evidence="1" type="ordered locus">Mcup_1936</name>
</gene>